<organism evidence="12 13">
    <name type="scientific">Thalassolituus maritimus</name>
    <dbReference type="NCBI Taxonomy" id="484498"/>
    <lineage>
        <taxon>Bacteria</taxon>
        <taxon>Pseudomonadati</taxon>
        <taxon>Pseudomonadota</taxon>
        <taxon>Gammaproteobacteria</taxon>
        <taxon>Oceanospirillales</taxon>
        <taxon>Oceanospirillaceae</taxon>
        <taxon>Thalassolituus</taxon>
    </lineage>
</organism>
<dbReference type="InterPro" id="IPR051050">
    <property type="entry name" value="Lipid_II_flippase_MurJ/MviN"/>
</dbReference>
<comment type="pathway">
    <text evidence="10">Cell wall biogenesis; peptidoglycan biosynthesis.</text>
</comment>
<feature type="transmembrane region" description="Helical" evidence="10">
    <location>
        <begin position="394"/>
        <end position="414"/>
    </location>
</feature>
<evidence type="ECO:0000256" key="10">
    <source>
        <dbReference type="HAMAP-Rule" id="MF_02078"/>
    </source>
</evidence>
<dbReference type="CDD" id="cd13123">
    <property type="entry name" value="MATE_MurJ_like"/>
    <property type="match status" value="1"/>
</dbReference>
<dbReference type="EMBL" id="BAABWH010000001">
    <property type="protein sequence ID" value="GAA6144347.1"/>
    <property type="molecule type" value="Genomic_DNA"/>
</dbReference>
<evidence type="ECO:0000256" key="3">
    <source>
        <dbReference type="ARBA" id="ARBA00022692"/>
    </source>
</evidence>
<feature type="transmembrane region" description="Helical" evidence="10">
    <location>
        <begin position="243"/>
        <end position="265"/>
    </location>
</feature>
<reference evidence="12 13" key="1">
    <citation type="submission" date="2024-04" db="EMBL/GenBank/DDBJ databases">
        <title>Draft genome sequence of Thalassolituus maritimus NBRC 116585.</title>
        <authorList>
            <person name="Miyakawa T."/>
            <person name="Kusuya Y."/>
            <person name="Miura T."/>
        </authorList>
    </citation>
    <scope>NUCLEOTIDE SEQUENCE [LARGE SCALE GENOMIC DNA]</scope>
    <source>
        <strain evidence="12 13">5NW40-0001</strain>
    </source>
</reference>
<keyword evidence="13" id="KW-1185">Reference proteome</keyword>
<feature type="transmembrane region" description="Helical" evidence="10">
    <location>
        <begin position="489"/>
        <end position="512"/>
    </location>
</feature>
<sequence length="522" mass="57142">MSATPESGPEAKSSSLLRSSSIVSIMTLLSRVLGLARDVIVAQYFGARADAFFVAFKIPNFFRRLFAEGAFSVAFVPVLSEYRTQRAFDEVRLLVARVSGVLGLALLAVTCLAMLGADYLPWVFSPGFRSDPEKFALTGDLLRITFPYLLFISLTAFASSVLNAYGRFAVPAFTPVILNVTLIAATLGFTDYFEEPLYALAWGVFFAGLFQLVFQLPFIARLRLLVLPAVKPKDEGVRRIGKLMVPALFGVSVSQINLLLDTLLASFLEDGSVSWLYYSDRLNNLPLGVFAIAIGVVILPALSGKHAAEDKTAFSRTIDWAVRMVFMIATPAALALVLLATPLMATIFYYGEVTAYDVGKMTLSLQAYAVGLLAFMMIKVLAPGYYARQDTKTPVKIGIQAMVVNMVLNLALVYPLQHAGLALATSLAAYYNVFMLYRGLRKDGVYQPQSGWLKFAVILLLANTALAAMCVWLMGTPGDWLIWDAMQRISWLALLVGAGVVVYFVVMVAAGLRVRHLRGELF</sequence>
<feature type="transmembrane region" description="Helical" evidence="10">
    <location>
        <begin position="420"/>
        <end position="440"/>
    </location>
</feature>
<feature type="transmembrane region" description="Helical" evidence="10">
    <location>
        <begin position="324"/>
        <end position="351"/>
    </location>
</feature>
<feature type="transmembrane region" description="Helical" evidence="10">
    <location>
        <begin position="94"/>
        <end position="124"/>
    </location>
</feature>
<evidence type="ECO:0000256" key="9">
    <source>
        <dbReference type="ARBA" id="ARBA00061532"/>
    </source>
</evidence>
<evidence type="ECO:0000256" key="1">
    <source>
        <dbReference type="ARBA" id="ARBA00004651"/>
    </source>
</evidence>
<name>A0ABP9ZW34_9GAMM</name>
<evidence type="ECO:0000313" key="12">
    <source>
        <dbReference type="EMBL" id="GAA6144347.1"/>
    </source>
</evidence>
<keyword evidence="2 10" id="KW-1003">Cell membrane</keyword>
<proteinExistence type="inferred from homology"/>
<feature type="transmembrane region" description="Helical" evidence="10">
    <location>
        <begin position="144"/>
        <end position="165"/>
    </location>
</feature>
<dbReference type="Pfam" id="PF03023">
    <property type="entry name" value="MurJ"/>
    <property type="match status" value="1"/>
</dbReference>
<dbReference type="NCBIfam" id="TIGR01695">
    <property type="entry name" value="murJ_mviN"/>
    <property type="match status" value="1"/>
</dbReference>
<comment type="similarity">
    <text evidence="9 10 11">Belongs to the MurJ/MviN family.</text>
</comment>
<evidence type="ECO:0000256" key="6">
    <source>
        <dbReference type="ARBA" id="ARBA00022989"/>
    </source>
</evidence>
<keyword evidence="3 10" id="KW-0812">Transmembrane</keyword>
<dbReference type="RefSeq" id="WP_353293277.1">
    <property type="nucleotide sequence ID" value="NZ_BAABWH010000001.1"/>
</dbReference>
<gene>
    <name evidence="10 12" type="primary">murJ</name>
    <name evidence="12" type="ORF">NBRC116585_04640</name>
</gene>
<accession>A0ABP9ZW34</accession>
<evidence type="ECO:0000256" key="7">
    <source>
        <dbReference type="ARBA" id="ARBA00023136"/>
    </source>
</evidence>
<feature type="transmembrane region" description="Helical" evidence="10">
    <location>
        <begin position="199"/>
        <end position="222"/>
    </location>
</feature>
<keyword evidence="4 10" id="KW-0133">Cell shape</keyword>
<dbReference type="PRINTS" id="PR01806">
    <property type="entry name" value="VIRFACTRMVIN"/>
</dbReference>
<comment type="caution">
    <text evidence="12">The sequence shown here is derived from an EMBL/GenBank/DDBJ whole genome shotgun (WGS) entry which is preliminary data.</text>
</comment>
<dbReference type="InterPro" id="IPR004268">
    <property type="entry name" value="MurJ"/>
</dbReference>
<comment type="function">
    <text evidence="8 10 11">Involved in peptidoglycan biosynthesis. Transports lipid-linked peptidoglycan precursors from the inner to the outer leaflet of the cytoplasmic membrane.</text>
</comment>
<evidence type="ECO:0000313" key="13">
    <source>
        <dbReference type="Proteomes" id="UP001481413"/>
    </source>
</evidence>
<keyword evidence="10 11" id="KW-0961">Cell wall biogenesis/degradation</keyword>
<dbReference type="PANTHER" id="PTHR47019:SF1">
    <property type="entry name" value="LIPID II FLIPPASE MURJ"/>
    <property type="match status" value="1"/>
</dbReference>
<evidence type="ECO:0000256" key="11">
    <source>
        <dbReference type="PIRNR" id="PIRNR002869"/>
    </source>
</evidence>
<dbReference type="PANTHER" id="PTHR47019">
    <property type="entry name" value="LIPID II FLIPPASE MURJ"/>
    <property type="match status" value="1"/>
</dbReference>
<protein>
    <recommendedName>
        <fullName evidence="10">Probable lipid II flippase MurJ</fullName>
    </recommendedName>
</protein>
<dbReference type="HAMAP" id="MF_02078">
    <property type="entry name" value="MurJ_MviN"/>
    <property type="match status" value="1"/>
</dbReference>
<keyword evidence="10 11" id="KW-0813">Transport</keyword>
<keyword evidence="5 10" id="KW-0573">Peptidoglycan synthesis</keyword>
<feature type="transmembrane region" description="Helical" evidence="10">
    <location>
        <begin position="172"/>
        <end position="193"/>
    </location>
</feature>
<evidence type="ECO:0000256" key="5">
    <source>
        <dbReference type="ARBA" id="ARBA00022984"/>
    </source>
</evidence>
<feature type="transmembrane region" description="Helical" evidence="10">
    <location>
        <begin position="452"/>
        <end position="474"/>
    </location>
</feature>
<evidence type="ECO:0000256" key="4">
    <source>
        <dbReference type="ARBA" id="ARBA00022960"/>
    </source>
</evidence>
<dbReference type="Proteomes" id="UP001481413">
    <property type="component" value="Unassembled WGS sequence"/>
</dbReference>
<comment type="subcellular location">
    <subcellularLocation>
        <location evidence="10">Cell inner membrane</location>
        <topology evidence="10">Multi-pass membrane protein</topology>
    </subcellularLocation>
    <subcellularLocation>
        <location evidence="1">Cell membrane</location>
        <topology evidence="1">Multi-pass membrane protein</topology>
    </subcellularLocation>
</comment>
<dbReference type="PIRSF" id="PIRSF002869">
    <property type="entry name" value="MviN"/>
    <property type="match status" value="1"/>
</dbReference>
<feature type="transmembrane region" description="Helical" evidence="10">
    <location>
        <begin position="285"/>
        <end position="303"/>
    </location>
</feature>
<evidence type="ECO:0000256" key="2">
    <source>
        <dbReference type="ARBA" id="ARBA00022475"/>
    </source>
</evidence>
<keyword evidence="10" id="KW-0997">Cell inner membrane</keyword>
<evidence type="ECO:0000256" key="8">
    <source>
        <dbReference type="ARBA" id="ARBA00060041"/>
    </source>
</evidence>
<feature type="transmembrane region" description="Helical" evidence="10">
    <location>
        <begin position="363"/>
        <end position="382"/>
    </location>
</feature>
<keyword evidence="7 10" id="KW-0472">Membrane</keyword>
<keyword evidence="6 10" id="KW-1133">Transmembrane helix</keyword>